<reference evidence="7" key="1">
    <citation type="submission" date="2018-12" db="EMBL/GenBank/DDBJ databases">
        <title>Complete genome sequence of an uncultured bacterium of the candidate phylum Bipolaricaulota.</title>
        <authorList>
            <person name="Kadnikov V.V."/>
            <person name="Mardanov A.V."/>
            <person name="Beletsky A.V."/>
            <person name="Frank Y.A."/>
            <person name="Karnachuk O.V."/>
            <person name="Ravin N.V."/>
        </authorList>
    </citation>
    <scope>NUCLEOTIDE SEQUENCE [LARGE SCALE GENOMIC DNA]</scope>
</reference>
<comment type="subcellular location">
    <subcellularLocation>
        <location evidence="1">Secreted</location>
    </subcellularLocation>
</comment>
<dbReference type="SUPFAM" id="SSF55816">
    <property type="entry name" value="5'-nucleotidase (syn. UDP-sugar hydrolase), C-terminal domain"/>
    <property type="match status" value="1"/>
</dbReference>
<dbReference type="Pfam" id="PF02872">
    <property type="entry name" value="5_nucleotid_C"/>
    <property type="match status" value="1"/>
</dbReference>
<dbReference type="Pfam" id="PF12836">
    <property type="entry name" value="HHH_3"/>
    <property type="match status" value="1"/>
</dbReference>
<gene>
    <name evidence="6" type="ORF">BIP78_1623</name>
</gene>
<dbReference type="InterPro" id="IPR003583">
    <property type="entry name" value="Hlx-hairpin-Hlx_DNA-bd_motif"/>
</dbReference>
<dbReference type="GO" id="GO:0003677">
    <property type="term" value="F:DNA binding"/>
    <property type="evidence" value="ECO:0007669"/>
    <property type="project" value="InterPro"/>
</dbReference>
<name>A0A410FWC2_BIPS1</name>
<dbReference type="InterPro" id="IPR006146">
    <property type="entry name" value="5'-Nucleotdase_CS"/>
</dbReference>
<dbReference type="Gene3D" id="3.60.21.10">
    <property type="match status" value="1"/>
</dbReference>
<dbReference type="PROSITE" id="PS00785">
    <property type="entry name" value="5_NUCLEOTIDASE_1"/>
    <property type="match status" value="1"/>
</dbReference>
<dbReference type="SMART" id="SM00278">
    <property type="entry name" value="HhH1"/>
    <property type="match status" value="2"/>
</dbReference>
<dbReference type="InterPro" id="IPR010994">
    <property type="entry name" value="RuvA_2-like"/>
</dbReference>
<dbReference type="InterPro" id="IPR008334">
    <property type="entry name" value="5'-Nucleotdase_C"/>
</dbReference>
<dbReference type="GO" id="GO:0000166">
    <property type="term" value="F:nucleotide binding"/>
    <property type="evidence" value="ECO:0007669"/>
    <property type="project" value="UniProtKB-KW"/>
</dbReference>
<evidence type="ECO:0000259" key="5">
    <source>
        <dbReference type="SMART" id="SM00278"/>
    </source>
</evidence>
<dbReference type="SUPFAM" id="SSF56300">
    <property type="entry name" value="Metallo-dependent phosphatases"/>
    <property type="match status" value="2"/>
</dbReference>
<dbReference type="InterPro" id="IPR006179">
    <property type="entry name" value="5_nucleotidase/apyrase"/>
</dbReference>
<feature type="domain" description="Helix-hairpin-helix DNA-binding motif class 1" evidence="5">
    <location>
        <begin position="245"/>
        <end position="264"/>
    </location>
</feature>
<evidence type="ECO:0000313" key="7">
    <source>
        <dbReference type="Proteomes" id="UP000287233"/>
    </source>
</evidence>
<evidence type="ECO:0000256" key="2">
    <source>
        <dbReference type="ARBA" id="ARBA00022525"/>
    </source>
</evidence>
<dbReference type="PROSITE" id="PS00786">
    <property type="entry name" value="5_NUCLEOTIDASE_2"/>
    <property type="match status" value="1"/>
</dbReference>
<dbReference type="Pfam" id="PF00149">
    <property type="entry name" value="Metallophos"/>
    <property type="match status" value="1"/>
</dbReference>
<dbReference type="InterPro" id="IPR036907">
    <property type="entry name" value="5'-Nucleotdase_C_sf"/>
</dbReference>
<dbReference type="GO" id="GO:0046872">
    <property type="term" value="F:metal ion binding"/>
    <property type="evidence" value="ECO:0007669"/>
    <property type="project" value="InterPro"/>
</dbReference>
<protein>
    <submittedName>
        <fullName evidence="6">5'-nucleotidase</fullName>
    </submittedName>
</protein>
<dbReference type="PANTHER" id="PTHR11575:SF24">
    <property type="entry name" value="5'-NUCLEOTIDASE"/>
    <property type="match status" value="1"/>
</dbReference>
<dbReference type="InterPro" id="IPR029052">
    <property type="entry name" value="Metallo-depent_PP-like"/>
</dbReference>
<keyword evidence="2" id="KW-0964">Secreted</keyword>
<evidence type="ECO:0000256" key="4">
    <source>
        <dbReference type="RuleBase" id="RU362119"/>
    </source>
</evidence>
<dbReference type="Proteomes" id="UP000287233">
    <property type="component" value="Chromosome"/>
</dbReference>
<comment type="similarity">
    <text evidence="4">Belongs to the 5'-nucleotidase family.</text>
</comment>
<dbReference type="KEGG" id="bih:BIP78_1623"/>
<dbReference type="AlphaFoldDB" id="A0A410FWC2"/>
<keyword evidence="3" id="KW-0732">Signal</keyword>
<feature type="domain" description="Helix-hairpin-helix DNA-binding motif class 1" evidence="5">
    <location>
        <begin position="275"/>
        <end position="294"/>
    </location>
</feature>
<keyword evidence="4" id="KW-0378">Hydrolase</keyword>
<evidence type="ECO:0000256" key="3">
    <source>
        <dbReference type="ARBA" id="ARBA00022729"/>
    </source>
</evidence>
<accession>A0A410FWC2</accession>
<evidence type="ECO:0000256" key="1">
    <source>
        <dbReference type="ARBA" id="ARBA00004613"/>
    </source>
</evidence>
<dbReference type="EMBL" id="CP034928">
    <property type="protein sequence ID" value="QAA77387.1"/>
    <property type="molecule type" value="Genomic_DNA"/>
</dbReference>
<dbReference type="GO" id="GO:0009166">
    <property type="term" value="P:nucleotide catabolic process"/>
    <property type="evidence" value="ECO:0007669"/>
    <property type="project" value="InterPro"/>
</dbReference>
<organism evidence="6 7">
    <name type="scientific">Bipolaricaulis sibiricus</name>
    <dbReference type="NCBI Taxonomy" id="2501609"/>
    <lineage>
        <taxon>Bacteria</taxon>
        <taxon>Candidatus Bipolaricaulota</taxon>
        <taxon>Candidatus Bipolaricaulia</taxon>
        <taxon>Candidatus Bipolaricaulales</taxon>
        <taxon>Candidatus Bipolaricaulaceae</taxon>
        <taxon>Candidatus Bipolaricaulis</taxon>
    </lineage>
</organism>
<dbReference type="NCBIfam" id="TIGR00426">
    <property type="entry name" value="competence protein ComEA helix-hairpin-helix repeat region"/>
    <property type="match status" value="1"/>
</dbReference>
<evidence type="ECO:0000313" key="6">
    <source>
        <dbReference type="EMBL" id="QAA77387.1"/>
    </source>
</evidence>
<proteinExistence type="inferred from homology"/>
<dbReference type="InterPro" id="IPR004843">
    <property type="entry name" value="Calcineurin-like_PHP"/>
</dbReference>
<dbReference type="PRINTS" id="PR01607">
    <property type="entry name" value="APYRASEFAMLY"/>
</dbReference>
<dbReference type="GO" id="GO:0005576">
    <property type="term" value="C:extracellular region"/>
    <property type="evidence" value="ECO:0007669"/>
    <property type="project" value="UniProtKB-SubCell"/>
</dbReference>
<keyword evidence="4" id="KW-0547">Nucleotide-binding</keyword>
<dbReference type="Gene3D" id="3.90.780.10">
    <property type="entry name" value="5'-Nucleotidase, C-terminal domain"/>
    <property type="match status" value="1"/>
</dbReference>
<dbReference type="InterPro" id="IPR004509">
    <property type="entry name" value="Competence_ComEA_HhH"/>
</dbReference>
<dbReference type="Gene3D" id="1.10.150.280">
    <property type="entry name" value="AF1531-like domain"/>
    <property type="match status" value="1"/>
</dbReference>
<dbReference type="SUPFAM" id="SSF47781">
    <property type="entry name" value="RuvA domain 2-like"/>
    <property type="match status" value="1"/>
</dbReference>
<dbReference type="FunFam" id="3.90.780.10:FF:000004">
    <property type="entry name" value="UDP-sugar hydrolase, putative"/>
    <property type="match status" value="1"/>
</dbReference>
<dbReference type="GO" id="GO:0016788">
    <property type="term" value="F:hydrolase activity, acting on ester bonds"/>
    <property type="evidence" value="ECO:0007669"/>
    <property type="project" value="InterPro"/>
</dbReference>
<dbReference type="PANTHER" id="PTHR11575">
    <property type="entry name" value="5'-NUCLEOTIDASE-RELATED"/>
    <property type="match status" value="1"/>
</dbReference>
<dbReference type="GO" id="GO:0006281">
    <property type="term" value="P:DNA repair"/>
    <property type="evidence" value="ECO:0007669"/>
    <property type="project" value="InterPro"/>
</dbReference>
<sequence length="564" mass="60522">MRRTMFLLAAVAISVAVGGWSQDWTVTILHTNDTHSQLENMARQASLIDEIRLQVPDALLLHAGDAVMGTLYYTVHKGLAEAWVLEQMGFTAMALGNHEFNEGPRGLAKFADQVSFPLLCANFDFTGEPLLHGRIVPYIVVEAGGGRVGILGLTTESTSWSSNPGPNIEIHDPFAAARTAVAELTALGVHAIVALSHLGWERDLELARSVTGIDIVVGGHSHTLPDTYPAVVERTLVNLNTATSEELQTLRGIGPALAQRIIDYRQTHGPFQTIEDITKVSGIGSATLAGIRDRISVVDAVVPALVVQAGERALHVGWLEATFDDGGVLRSWRGELIPVDKLPMNAQIEAQLAVFREPIAALKGEVIGETKVDLDGERGHVRTRETNLGNLIADAMLWKAAPAGAQIAVQNGGGIRGSIPMGQITLGQALEVLPFGNYLVVLTLTGEQILAALENGVSQVEKVAGRFPHVAGMRFTWDPARPAGQRIVSAEVLTADGFAPIRRTSTYKVVTNNFLAGGGDGFESFRNAKESVVLAFVDADVLADYVRQHTPIRAEVEGRIVEVK</sequence>